<dbReference type="Proteomes" id="UP000199340">
    <property type="component" value="Unassembled WGS sequence"/>
</dbReference>
<dbReference type="AlphaFoldDB" id="A0A1G8KZ43"/>
<sequence>MKPVAALLTLALLAACGADGEPIRPSLAIDAGTSTGISVTGDVTIGVSG</sequence>
<proteinExistence type="predicted"/>
<dbReference type="PROSITE" id="PS51257">
    <property type="entry name" value="PROKAR_LIPOPROTEIN"/>
    <property type="match status" value="1"/>
</dbReference>
<accession>A0A1G8KZ43</accession>
<organism evidence="1 2">
    <name type="scientific">Lutimaribacter saemankumensis</name>
    <dbReference type="NCBI Taxonomy" id="490829"/>
    <lineage>
        <taxon>Bacteria</taxon>
        <taxon>Pseudomonadati</taxon>
        <taxon>Pseudomonadota</taxon>
        <taxon>Alphaproteobacteria</taxon>
        <taxon>Rhodobacterales</taxon>
        <taxon>Roseobacteraceae</taxon>
        <taxon>Lutimaribacter</taxon>
    </lineage>
</organism>
<evidence type="ECO:0008006" key="3">
    <source>
        <dbReference type="Google" id="ProtNLM"/>
    </source>
</evidence>
<dbReference type="OrthoDB" id="7690651at2"/>
<evidence type="ECO:0000313" key="1">
    <source>
        <dbReference type="EMBL" id="SDI48659.1"/>
    </source>
</evidence>
<dbReference type="RefSeq" id="WP_139170490.1">
    <property type="nucleotide sequence ID" value="NZ_FNEB01000003.1"/>
</dbReference>
<name>A0A1G8KZ43_9RHOB</name>
<evidence type="ECO:0000313" key="2">
    <source>
        <dbReference type="Proteomes" id="UP000199340"/>
    </source>
</evidence>
<keyword evidence="2" id="KW-1185">Reference proteome</keyword>
<dbReference type="EMBL" id="FNEB01000003">
    <property type="protein sequence ID" value="SDI48659.1"/>
    <property type="molecule type" value="Genomic_DNA"/>
</dbReference>
<protein>
    <recommendedName>
        <fullName evidence="3">Argininosuccinate lyase</fullName>
    </recommendedName>
</protein>
<reference evidence="1 2" key="1">
    <citation type="submission" date="2016-10" db="EMBL/GenBank/DDBJ databases">
        <authorList>
            <person name="de Groot N.N."/>
        </authorList>
    </citation>
    <scope>NUCLEOTIDE SEQUENCE [LARGE SCALE GENOMIC DNA]</scope>
    <source>
        <strain evidence="1 2">DSM 28010</strain>
    </source>
</reference>
<gene>
    <name evidence="1" type="ORF">SAMN05421850_103103</name>
</gene>